<evidence type="ECO:0000313" key="2">
    <source>
        <dbReference type="Proteomes" id="UP000002350"/>
    </source>
</evidence>
<gene>
    <name evidence="1" type="ordered locus">SVI_2866</name>
</gene>
<dbReference type="EMBL" id="AP011177">
    <property type="protein sequence ID" value="BAJ02837.1"/>
    <property type="molecule type" value="Genomic_DNA"/>
</dbReference>
<sequence length="67" mass="7681">MRSLMSFEFIPATQDDRAYLLSLRKLTMLEHLENSGQFLSDAEHESRLDDAYACSHLIIFNSETIGT</sequence>
<dbReference type="STRING" id="637905.SVI_2866"/>
<protein>
    <recommendedName>
        <fullName evidence="3">Acetyltransferase, GNAT family</fullName>
    </recommendedName>
</protein>
<dbReference type="HOGENOM" id="CLU_2810056_0_0_6"/>
<evidence type="ECO:0000313" key="1">
    <source>
        <dbReference type="EMBL" id="BAJ02837.1"/>
    </source>
</evidence>
<proteinExistence type="predicted"/>
<organism evidence="1 2">
    <name type="scientific">Shewanella violacea (strain JCM 10179 / CIP 106290 / LMG 19151 / DSS12)</name>
    <dbReference type="NCBI Taxonomy" id="637905"/>
    <lineage>
        <taxon>Bacteria</taxon>
        <taxon>Pseudomonadati</taxon>
        <taxon>Pseudomonadota</taxon>
        <taxon>Gammaproteobacteria</taxon>
        <taxon>Alteromonadales</taxon>
        <taxon>Shewanellaceae</taxon>
        <taxon>Shewanella</taxon>
    </lineage>
</organism>
<evidence type="ECO:0008006" key="3">
    <source>
        <dbReference type="Google" id="ProtNLM"/>
    </source>
</evidence>
<accession>D4ZMD8</accession>
<dbReference type="Proteomes" id="UP000002350">
    <property type="component" value="Chromosome"/>
</dbReference>
<keyword evidence="2" id="KW-1185">Reference proteome</keyword>
<name>D4ZMD8_SHEVD</name>
<reference evidence="2" key="1">
    <citation type="journal article" date="2010" name="Mol. Biosyst.">
        <title>Complete genome sequence and comparative analysis of Shewanella violacea, a psychrophilic and piezophilic bacterium from deep sea floor sediments.</title>
        <authorList>
            <person name="Aono E."/>
            <person name="Baba T."/>
            <person name="Ara T."/>
            <person name="Nishi T."/>
            <person name="Nakamichi T."/>
            <person name="Inamoto E."/>
            <person name="Toyonaga H."/>
            <person name="Hasegawa M."/>
            <person name="Takai Y."/>
            <person name="Okumura Y."/>
            <person name="Baba M."/>
            <person name="Tomita M."/>
            <person name="Kato C."/>
            <person name="Oshima T."/>
            <person name="Nakasone K."/>
            <person name="Mori H."/>
        </authorList>
    </citation>
    <scope>NUCLEOTIDE SEQUENCE [LARGE SCALE GENOMIC DNA]</scope>
    <source>
        <strain evidence="2">JCM 10179 / CIP 106290 / LMG 19151 / DSS12</strain>
    </source>
</reference>
<dbReference type="KEGG" id="svo:SVI_2866"/>
<dbReference type="AlphaFoldDB" id="D4ZMD8"/>